<dbReference type="EMBL" id="BQNB010011935">
    <property type="protein sequence ID" value="GJS97089.1"/>
    <property type="molecule type" value="Genomic_DNA"/>
</dbReference>
<sequence>MIKDESVQKNSKKKVQEERLGHEKAIRLQEQIDDEERKRISTDAKIAKQLQEEYDKARKKEAITEVDTAHVIDWNDPSIIRYHDLQNRLRFVAEDQIHLFMPMDSKKEVQRLKRAGQDVEVEPAKRQRTEEVPESIQEQTDEEPKTDELSQEQLNQMNFERDDLVKLWSLVQERYNSSGLTEDKEIELLVELKMLFKPDVNFF</sequence>
<dbReference type="Proteomes" id="UP001151760">
    <property type="component" value="Unassembled WGS sequence"/>
</dbReference>
<name>A0ABQ5A3A6_9ASTR</name>
<feature type="region of interest" description="Disordered" evidence="1">
    <location>
        <begin position="1"/>
        <end position="21"/>
    </location>
</feature>
<feature type="compositionally biased region" description="Basic and acidic residues" evidence="1">
    <location>
        <begin position="115"/>
        <end position="131"/>
    </location>
</feature>
<gene>
    <name evidence="2" type="ORF">Tco_0804057</name>
</gene>
<evidence type="ECO:0000313" key="2">
    <source>
        <dbReference type="EMBL" id="GJS97089.1"/>
    </source>
</evidence>
<reference evidence="2" key="1">
    <citation type="journal article" date="2022" name="Int. J. Mol. Sci.">
        <title>Draft Genome of Tanacetum Coccineum: Genomic Comparison of Closely Related Tanacetum-Family Plants.</title>
        <authorList>
            <person name="Yamashiro T."/>
            <person name="Shiraishi A."/>
            <person name="Nakayama K."/>
            <person name="Satake H."/>
        </authorList>
    </citation>
    <scope>NUCLEOTIDE SEQUENCE</scope>
</reference>
<protein>
    <submittedName>
        <fullName evidence="2">Uncharacterized protein</fullName>
    </submittedName>
</protein>
<evidence type="ECO:0000313" key="3">
    <source>
        <dbReference type="Proteomes" id="UP001151760"/>
    </source>
</evidence>
<proteinExistence type="predicted"/>
<evidence type="ECO:0000256" key="1">
    <source>
        <dbReference type="SAM" id="MobiDB-lite"/>
    </source>
</evidence>
<accession>A0ABQ5A3A6</accession>
<organism evidence="2 3">
    <name type="scientific">Tanacetum coccineum</name>
    <dbReference type="NCBI Taxonomy" id="301880"/>
    <lineage>
        <taxon>Eukaryota</taxon>
        <taxon>Viridiplantae</taxon>
        <taxon>Streptophyta</taxon>
        <taxon>Embryophyta</taxon>
        <taxon>Tracheophyta</taxon>
        <taxon>Spermatophyta</taxon>
        <taxon>Magnoliopsida</taxon>
        <taxon>eudicotyledons</taxon>
        <taxon>Gunneridae</taxon>
        <taxon>Pentapetalae</taxon>
        <taxon>asterids</taxon>
        <taxon>campanulids</taxon>
        <taxon>Asterales</taxon>
        <taxon>Asteraceae</taxon>
        <taxon>Asteroideae</taxon>
        <taxon>Anthemideae</taxon>
        <taxon>Anthemidinae</taxon>
        <taxon>Tanacetum</taxon>
    </lineage>
</organism>
<reference evidence="2" key="2">
    <citation type="submission" date="2022-01" db="EMBL/GenBank/DDBJ databases">
        <authorList>
            <person name="Yamashiro T."/>
            <person name="Shiraishi A."/>
            <person name="Satake H."/>
            <person name="Nakayama K."/>
        </authorList>
    </citation>
    <scope>NUCLEOTIDE SEQUENCE</scope>
</reference>
<feature type="region of interest" description="Disordered" evidence="1">
    <location>
        <begin position="115"/>
        <end position="150"/>
    </location>
</feature>
<keyword evidence="3" id="KW-1185">Reference proteome</keyword>
<comment type="caution">
    <text evidence="2">The sequence shown here is derived from an EMBL/GenBank/DDBJ whole genome shotgun (WGS) entry which is preliminary data.</text>
</comment>